<evidence type="ECO:0000313" key="3">
    <source>
        <dbReference type="Proteomes" id="UP001164746"/>
    </source>
</evidence>
<feature type="non-terminal residue" evidence="2">
    <location>
        <position position="1"/>
    </location>
</feature>
<keyword evidence="1" id="KW-0472">Membrane</keyword>
<protein>
    <submittedName>
        <fullName evidence="2">Uncharacterized protein</fullName>
    </submittedName>
</protein>
<evidence type="ECO:0000313" key="2">
    <source>
        <dbReference type="EMBL" id="WAR14270.1"/>
    </source>
</evidence>
<sequence length="204" mass="23060">IKTILWYILISTFKVLFKAVLFGLLFTIDRVSCTNLANKYLVNIHLDALNVRNAIILDRRINSIGRLGFRKVQTIPLLDYGVFCKSVLKVEDALVENVNETLLMYDLEALWIEVNIEFTGLNGTEVIDLWRREAESVLQIIGSGVHLVPLKVSGDKSAHFFATLTTTQIESIFFLNPLFDENGDRVKVNIKTVLQLLPPTPAQT</sequence>
<organism evidence="2 3">
    <name type="scientific">Mya arenaria</name>
    <name type="common">Soft-shell clam</name>
    <dbReference type="NCBI Taxonomy" id="6604"/>
    <lineage>
        <taxon>Eukaryota</taxon>
        <taxon>Metazoa</taxon>
        <taxon>Spiralia</taxon>
        <taxon>Lophotrochozoa</taxon>
        <taxon>Mollusca</taxon>
        <taxon>Bivalvia</taxon>
        <taxon>Autobranchia</taxon>
        <taxon>Heteroconchia</taxon>
        <taxon>Euheterodonta</taxon>
        <taxon>Imparidentia</taxon>
        <taxon>Neoheterodontei</taxon>
        <taxon>Myida</taxon>
        <taxon>Myoidea</taxon>
        <taxon>Myidae</taxon>
        <taxon>Mya</taxon>
    </lineage>
</organism>
<reference evidence="2" key="1">
    <citation type="submission" date="2022-11" db="EMBL/GenBank/DDBJ databases">
        <title>Centuries of genome instability and evolution in soft-shell clam transmissible cancer (bioRxiv).</title>
        <authorList>
            <person name="Hart S.F.M."/>
            <person name="Yonemitsu M.A."/>
            <person name="Giersch R.M."/>
            <person name="Beal B.F."/>
            <person name="Arriagada G."/>
            <person name="Davis B.W."/>
            <person name="Ostrander E.A."/>
            <person name="Goff S.P."/>
            <person name="Metzger M.J."/>
        </authorList>
    </citation>
    <scope>NUCLEOTIDE SEQUENCE</scope>
    <source>
        <strain evidence="2">MELC-2E11</strain>
        <tissue evidence="2">Siphon/mantle</tissue>
    </source>
</reference>
<keyword evidence="1" id="KW-1133">Transmembrane helix</keyword>
<evidence type="ECO:0000256" key="1">
    <source>
        <dbReference type="SAM" id="Phobius"/>
    </source>
</evidence>
<accession>A0ABY7EWD6</accession>
<feature type="transmembrane region" description="Helical" evidence="1">
    <location>
        <begin position="6"/>
        <end position="28"/>
    </location>
</feature>
<name>A0ABY7EWD6_MYAAR</name>
<keyword evidence="3" id="KW-1185">Reference proteome</keyword>
<keyword evidence="1" id="KW-0812">Transmembrane</keyword>
<dbReference type="EMBL" id="CP111020">
    <property type="protein sequence ID" value="WAR14270.1"/>
    <property type="molecule type" value="Genomic_DNA"/>
</dbReference>
<gene>
    <name evidence="2" type="ORF">MAR_004375</name>
</gene>
<dbReference type="Proteomes" id="UP001164746">
    <property type="component" value="Chromosome 9"/>
</dbReference>
<proteinExistence type="predicted"/>